<dbReference type="Proteomes" id="UP000002651">
    <property type="component" value="Chromosome"/>
</dbReference>
<dbReference type="EMBL" id="CP002905">
    <property type="protein sequence ID" value="AEP85137.1"/>
    <property type="molecule type" value="Genomic_DNA"/>
</dbReference>
<keyword evidence="2" id="KW-1185">Reference proteome</keyword>
<dbReference type="STRING" id="1052585.GYO_0420"/>
<evidence type="ECO:0000313" key="2">
    <source>
        <dbReference type="Proteomes" id="UP000002651"/>
    </source>
</evidence>
<proteinExistence type="predicted"/>
<gene>
    <name evidence="1" type="ordered locus">GYO_0420</name>
</gene>
<accession>G4NQQ2</accession>
<dbReference type="AlphaFoldDB" id="G4NQQ2"/>
<dbReference type="KEGG" id="bst:GYO_0420"/>
<protein>
    <submittedName>
        <fullName evidence="1">Uncharacterized protein</fullName>
    </submittedName>
</protein>
<dbReference type="HOGENOM" id="CLU_3212620_0_0_9"/>
<sequence length="44" mass="4802">MLGRRLKEMMSSMFKTHSRSVGKSGAPFLLASNGGTANRIGVYR</sequence>
<organism evidence="1 2">
    <name type="scientific">Bacillus spizizenii (strain DSM 15029 / JCM 12233 / NBRC 101239 / NRRL B-23049 / TU-B-10)</name>
    <name type="common">Bacillus subtilis subsp. spizizenii</name>
    <dbReference type="NCBI Taxonomy" id="1052585"/>
    <lineage>
        <taxon>Bacteria</taxon>
        <taxon>Bacillati</taxon>
        <taxon>Bacillota</taxon>
        <taxon>Bacilli</taxon>
        <taxon>Bacillales</taxon>
        <taxon>Bacillaceae</taxon>
        <taxon>Bacillus</taxon>
    </lineage>
</organism>
<reference evidence="1 2" key="1">
    <citation type="journal article" date="2012" name="J. Bacteriol.">
        <title>Whole-genome sequences of Bacillus subtilis and close relatives.</title>
        <authorList>
            <person name="Earl A.M."/>
            <person name="Eppinger M."/>
            <person name="Fricke W.F."/>
            <person name="Rosovitz M.J."/>
            <person name="Rasko D.A."/>
            <person name="Daugherty S."/>
            <person name="Losick R."/>
            <person name="Kolter R."/>
            <person name="Ravel J."/>
        </authorList>
    </citation>
    <scope>NUCLEOTIDE SEQUENCE [LARGE SCALE GENOMIC DNA]</scope>
    <source>
        <strain evidence="2">DSM 15029 / JCM 12233 / NBRC 101239 / NRRL B-23049 / TU-B-10</strain>
    </source>
</reference>
<name>G4NQQ2_BACS4</name>
<evidence type="ECO:0000313" key="1">
    <source>
        <dbReference type="EMBL" id="AEP85137.1"/>
    </source>
</evidence>